<protein>
    <submittedName>
        <fullName evidence="2">Uncharacterized protein</fullName>
    </submittedName>
</protein>
<comment type="caution">
    <text evidence="2">The sequence shown here is derived from an EMBL/GenBank/DDBJ whole genome shotgun (WGS) entry which is preliminary data.</text>
</comment>
<gene>
    <name evidence="2" type="ORF">SEMRO_270_G104390.1</name>
</gene>
<feature type="region of interest" description="Disordered" evidence="1">
    <location>
        <begin position="1"/>
        <end position="20"/>
    </location>
</feature>
<name>A0A9N8DQP1_9STRA</name>
<dbReference type="AlphaFoldDB" id="A0A9N8DQP1"/>
<dbReference type="Proteomes" id="UP001153069">
    <property type="component" value="Unassembled WGS sequence"/>
</dbReference>
<evidence type="ECO:0000313" key="3">
    <source>
        <dbReference type="Proteomes" id="UP001153069"/>
    </source>
</evidence>
<keyword evidence="3" id="KW-1185">Reference proteome</keyword>
<evidence type="ECO:0000313" key="2">
    <source>
        <dbReference type="EMBL" id="CAB9506550.1"/>
    </source>
</evidence>
<proteinExistence type="predicted"/>
<accession>A0A9N8DQP1</accession>
<sequence>MEPKSLLPYLDAADDNGGTINKSPKTSVLVPAQAAVSTTKTNTEIPSSATEAIKETTTTPPALDVVVQTKMVPRRKTPDGWNKAILKTGHEVMGLPAFVGCRRSTCGCKELVMAPWDVKHLRHFYCQLFRSVDRNAEAEKLCNQYLGCCLDVQYPFENNPGRGKWTFQVPLFLTQHHGVAEDHCLMYQMCPQSFCELFGLHNSKLQRLKKKLQHILDSYVEGKPEGSQLWDQLTFKTRQHVNVETNEVISQEVIAYGISYCCFDPEWFNTHEQRHSCPSRNPEGHAVVLPAWVMEETSRTVQEVSTIVLAVCRDVFWAYHLLLNSKI</sequence>
<reference evidence="2" key="1">
    <citation type="submission" date="2020-06" db="EMBL/GenBank/DDBJ databases">
        <authorList>
            <consortium name="Plant Systems Biology data submission"/>
        </authorList>
    </citation>
    <scope>NUCLEOTIDE SEQUENCE</scope>
    <source>
        <strain evidence="2">D6</strain>
    </source>
</reference>
<organism evidence="2 3">
    <name type="scientific">Seminavis robusta</name>
    <dbReference type="NCBI Taxonomy" id="568900"/>
    <lineage>
        <taxon>Eukaryota</taxon>
        <taxon>Sar</taxon>
        <taxon>Stramenopiles</taxon>
        <taxon>Ochrophyta</taxon>
        <taxon>Bacillariophyta</taxon>
        <taxon>Bacillariophyceae</taxon>
        <taxon>Bacillariophycidae</taxon>
        <taxon>Naviculales</taxon>
        <taxon>Naviculaceae</taxon>
        <taxon>Seminavis</taxon>
    </lineage>
</organism>
<evidence type="ECO:0000256" key="1">
    <source>
        <dbReference type="SAM" id="MobiDB-lite"/>
    </source>
</evidence>
<dbReference type="EMBL" id="CAICTM010000269">
    <property type="protein sequence ID" value="CAB9506550.1"/>
    <property type="molecule type" value="Genomic_DNA"/>
</dbReference>